<dbReference type="RefSeq" id="WP_114130268.1">
    <property type="nucleotide sequence ID" value="NZ_CP068436.1"/>
</dbReference>
<feature type="binding site" evidence="14">
    <location>
        <position position="49"/>
    </location>
    <ligand>
        <name>D-ribulose 5-phosphate</name>
        <dbReference type="ChEBI" id="CHEBI:58121"/>
    </ligand>
</feature>
<dbReference type="Gene3D" id="3.90.870.10">
    <property type="entry name" value="DHBP synthase"/>
    <property type="match status" value="1"/>
</dbReference>
<comment type="similarity">
    <text evidence="14 15">Belongs to the DHBP synthase family.</text>
</comment>
<comment type="function">
    <text evidence="3 14 15">Catalyzes the conversion of D-ribulose 5-phosphate to formate and 3,4-dihydroxy-2-butanone 4-phosphate.</text>
</comment>
<feature type="binding site" evidence="14">
    <location>
        <begin position="44"/>
        <end position="45"/>
    </location>
    <ligand>
        <name>D-ribulose 5-phosphate</name>
        <dbReference type="ChEBI" id="CHEBI:58121"/>
    </ligand>
</feature>
<comment type="similarity">
    <text evidence="5">In the N-terminal section; belongs to the DHBP synthase family.</text>
</comment>
<comment type="similarity">
    <text evidence="6">In the C-terminal section; belongs to the GTP cyclohydrolase II family.</text>
</comment>
<evidence type="ECO:0000256" key="5">
    <source>
        <dbReference type="ARBA" id="ARBA00005520"/>
    </source>
</evidence>
<keyword evidence="11 14" id="KW-0460">Magnesium</keyword>
<evidence type="ECO:0000256" key="6">
    <source>
        <dbReference type="ARBA" id="ARBA00008976"/>
    </source>
</evidence>
<name>A0A367PR29_CUPNE</name>
<dbReference type="GO" id="GO:0030145">
    <property type="term" value="F:manganese ion binding"/>
    <property type="evidence" value="ECO:0007669"/>
    <property type="project" value="UniProtKB-UniRule"/>
</dbReference>
<evidence type="ECO:0000256" key="3">
    <source>
        <dbReference type="ARBA" id="ARBA00002284"/>
    </source>
</evidence>
<sequence>MEALQTAIACAPAAVPAHGFDTVEAAIAAVSRGEFVIVVDDEQRENEGDLIMAASAMTPEAMAFMVRHTSGVICVAMPGSALDRLALPLMVAANTESFSTAFTVSVDARSRTSTGISAADRAATMRALADPTSSPQDFARPGHVFPLRCRAGGVLARPGHTEAAQDLVHLAGRGIGGVLCELVNDDGSMARRADLFRFAARHHLTMISIAQLIAFRQRPGTQPDTCQP</sequence>
<dbReference type="GO" id="GO:0009231">
    <property type="term" value="P:riboflavin biosynthetic process"/>
    <property type="evidence" value="ECO:0007669"/>
    <property type="project" value="UniProtKB-UniRule"/>
</dbReference>
<dbReference type="GO" id="GO:0000287">
    <property type="term" value="F:magnesium ion binding"/>
    <property type="evidence" value="ECO:0007669"/>
    <property type="project" value="UniProtKB-UniRule"/>
</dbReference>
<proteinExistence type="inferred from homology"/>
<feature type="binding site" evidence="14">
    <location>
        <position position="45"/>
    </location>
    <ligand>
        <name>Mg(2+)</name>
        <dbReference type="ChEBI" id="CHEBI:18420"/>
        <label>2</label>
    </ligand>
</feature>
<dbReference type="UniPathway" id="UPA00275">
    <property type="reaction ID" value="UER00399"/>
</dbReference>
<evidence type="ECO:0000256" key="15">
    <source>
        <dbReference type="RuleBase" id="RU003843"/>
    </source>
</evidence>
<comment type="pathway">
    <text evidence="4 14 15">Cofactor biosynthesis; riboflavin biosynthesis; 2-hydroxy-3-oxobutyl phosphate from D-ribulose 5-phosphate: step 1/1.</text>
</comment>
<accession>A0A367PR29</accession>
<comment type="catalytic activity">
    <reaction evidence="1 14 15">
        <text>D-ribulose 5-phosphate = (2S)-2-hydroxy-3-oxobutyl phosphate + formate + H(+)</text>
        <dbReference type="Rhea" id="RHEA:18457"/>
        <dbReference type="ChEBI" id="CHEBI:15378"/>
        <dbReference type="ChEBI" id="CHEBI:15740"/>
        <dbReference type="ChEBI" id="CHEBI:58121"/>
        <dbReference type="ChEBI" id="CHEBI:58830"/>
        <dbReference type="EC" id="4.1.99.12"/>
    </reaction>
</comment>
<dbReference type="GO" id="GO:0008686">
    <property type="term" value="F:3,4-dihydroxy-2-butanone-4-phosphate synthase activity"/>
    <property type="evidence" value="ECO:0007669"/>
    <property type="project" value="UniProtKB-UniRule"/>
</dbReference>
<comment type="subunit">
    <text evidence="14 15">Homodimer.</text>
</comment>
<dbReference type="NCBIfam" id="TIGR00506">
    <property type="entry name" value="ribB"/>
    <property type="match status" value="1"/>
</dbReference>
<evidence type="ECO:0000256" key="8">
    <source>
        <dbReference type="ARBA" id="ARBA00018836"/>
    </source>
</evidence>
<evidence type="ECO:0000256" key="2">
    <source>
        <dbReference type="ARBA" id="ARBA00001936"/>
    </source>
</evidence>
<dbReference type="EMBL" id="QDHA01000002">
    <property type="protein sequence ID" value="RCJ10370.1"/>
    <property type="molecule type" value="Genomic_DNA"/>
</dbReference>
<dbReference type="HAMAP" id="MF_00180">
    <property type="entry name" value="RibB"/>
    <property type="match status" value="1"/>
</dbReference>
<dbReference type="PANTHER" id="PTHR21327">
    <property type="entry name" value="GTP CYCLOHYDROLASE II-RELATED"/>
    <property type="match status" value="1"/>
</dbReference>
<protein>
    <recommendedName>
        <fullName evidence="8 14">3,4-dihydroxy-2-butanone 4-phosphate synthase</fullName>
        <shortName evidence="14 15">DHBP synthase</shortName>
        <ecNumber evidence="7 14">4.1.99.12</ecNumber>
    </recommendedName>
</protein>
<evidence type="ECO:0000256" key="11">
    <source>
        <dbReference type="ARBA" id="ARBA00022842"/>
    </source>
</evidence>
<dbReference type="EC" id="4.1.99.12" evidence="7 14"/>
<evidence type="ECO:0000256" key="14">
    <source>
        <dbReference type="HAMAP-Rule" id="MF_00180"/>
    </source>
</evidence>
<keyword evidence="10 14" id="KW-0479">Metal-binding</keyword>
<comment type="cofactor">
    <cofactor evidence="2">
        <name>Mn(2+)</name>
        <dbReference type="ChEBI" id="CHEBI:29035"/>
    </cofactor>
</comment>
<comment type="cofactor">
    <cofactor evidence="14 15">
        <name>Mg(2+)</name>
        <dbReference type="ChEBI" id="CHEBI:18420"/>
    </cofactor>
    <cofactor evidence="14 15">
        <name>Mn(2+)</name>
        <dbReference type="ChEBI" id="CHEBI:29035"/>
    </cofactor>
    <text evidence="14 15">Binds 2 divalent metal cations per subunit. Magnesium or manganese.</text>
</comment>
<dbReference type="InterPro" id="IPR017945">
    <property type="entry name" value="DHBP_synth_RibB-like_a/b_dom"/>
</dbReference>
<dbReference type="AlphaFoldDB" id="A0A367PR29"/>
<keyword evidence="12 14" id="KW-0464">Manganese</keyword>
<dbReference type="FunFam" id="3.90.870.10:FF:000001">
    <property type="entry name" value="Riboflavin biosynthesis protein RibBA"/>
    <property type="match status" value="1"/>
</dbReference>
<evidence type="ECO:0000256" key="4">
    <source>
        <dbReference type="ARBA" id="ARBA00004904"/>
    </source>
</evidence>
<feature type="binding site" evidence="14">
    <location>
        <position position="45"/>
    </location>
    <ligand>
        <name>Mg(2+)</name>
        <dbReference type="ChEBI" id="CHEBI:18420"/>
        <label>1</label>
    </ligand>
</feature>
<organism evidence="16 17">
    <name type="scientific">Cupriavidus necator</name>
    <name type="common">Alcaligenes eutrophus</name>
    <name type="synonym">Ralstonia eutropha</name>
    <dbReference type="NCBI Taxonomy" id="106590"/>
    <lineage>
        <taxon>Bacteria</taxon>
        <taxon>Pseudomonadati</taxon>
        <taxon>Pseudomonadota</taxon>
        <taxon>Betaproteobacteria</taxon>
        <taxon>Burkholderiales</taxon>
        <taxon>Burkholderiaceae</taxon>
        <taxon>Cupriavidus</taxon>
    </lineage>
</organism>
<evidence type="ECO:0000256" key="10">
    <source>
        <dbReference type="ARBA" id="ARBA00022723"/>
    </source>
</evidence>
<feature type="binding site" evidence="14">
    <location>
        <position position="160"/>
    </location>
    <ligand>
        <name>Mg(2+)</name>
        <dbReference type="ChEBI" id="CHEBI:18420"/>
        <label>2</label>
    </ligand>
</feature>
<feature type="binding site" evidence="14">
    <location>
        <begin position="157"/>
        <end position="161"/>
    </location>
    <ligand>
        <name>D-ribulose 5-phosphate</name>
        <dbReference type="ChEBI" id="CHEBI:58121"/>
    </ligand>
</feature>
<dbReference type="SUPFAM" id="SSF55821">
    <property type="entry name" value="YrdC/RibB"/>
    <property type="match status" value="1"/>
</dbReference>
<feature type="site" description="Essential for catalytic activity" evidence="14">
    <location>
        <position position="181"/>
    </location>
</feature>
<dbReference type="Proteomes" id="UP000253501">
    <property type="component" value="Unassembled WGS sequence"/>
</dbReference>
<comment type="caution">
    <text evidence="16">The sequence shown here is derived from an EMBL/GenBank/DDBJ whole genome shotgun (WGS) entry which is preliminary data.</text>
</comment>
<dbReference type="PANTHER" id="PTHR21327:SF18">
    <property type="entry name" value="3,4-DIHYDROXY-2-BUTANONE 4-PHOSPHATE SYNTHASE"/>
    <property type="match status" value="1"/>
</dbReference>
<dbReference type="Pfam" id="PF00926">
    <property type="entry name" value="DHBP_synthase"/>
    <property type="match status" value="1"/>
</dbReference>
<evidence type="ECO:0000256" key="12">
    <source>
        <dbReference type="ARBA" id="ARBA00023211"/>
    </source>
</evidence>
<dbReference type="InterPro" id="IPR000422">
    <property type="entry name" value="DHBP_synthase_RibB"/>
</dbReference>
<evidence type="ECO:0000256" key="1">
    <source>
        <dbReference type="ARBA" id="ARBA00000141"/>
    </source>
</evidence>
<keyword evidence="9 14" id="KW-0686">Riboflavin biosynthesis</keyword>
<keyword evidence="13 14" id="KW-0456">Lyase</keyword>
<feature type="site" description="Essential for catalytic activity" evidence="14">
    <location>
        <position position="143"/>
    </location>
</feature>
<dbReference type="GO" id="GO:0005829">
    <property type="term" value="C:cytosol"/>
    <property type="evidence" value="ECO:0007669"/>
    <property type="project" value="TreeGrafter"/>
</dbReference>
<evidence type="ECO:0000256" key="13">
    <source>
        <dbReference type="ARBA" id="ARBA00023239"/>
    </source>
</evidence>
<evidence type="ECO:0000313" key="16">
    <source>
        <dbReference type="EMBL" id="RCJ10370.1"/>
    </source>
</evidence>
<reference evidence="16 17" key="1">
    <citation type="submission" date="2018-04" db="EMBL/GenBank/DDBJ databases">
        <title>Cupriavidus necator CR12 genome sequencing and assembly.</title>
        <authorList>
            <person name="Ben Fekih I."/>
            <person name="Mazhar H.S."/>
            <person name="Bello S.K."/>
            <person name="Rensing C."/>
        </authorList>
    </citation>
    <scope>NUCLEOTIDE SEQUENCE [LARGE SCALE GENOMIC DNA]</scope>
    <source>
        <strain evidence="16 17">CR12</strain>
    </source>
</reference>
<evidence type="ECO:0000256" key="9">
    <source>
        <dbReference type="ARBA" id="ARBA00022619"/>
    </source>
</evidence>
<evidence type="ECO:0000256" key="7">
    <source>
        <dbReference type="ARBA" id="ARBA00012153"/>
    </source>
</evidence>
<evidence type="ECO:0000313" key="17">
    <source>
        <dbReference type="Proteomes" id="UP000253501"/>
    </source>
</evidence>
<gene>
    <name evidence="14 16" type="primary">ribB</name>
    <name evidence="16" type="ORF">DDK22_00895</name>
</gene>